<feature type="transmembrane region" description="Helical" evidence="1">
    <location>
        <begin position="367"/>
        <end position="388"/>
    </location>
</feature>
<dbReference type="STRING" id="589385.SAMN05421504_1011442"/>
<dbReference type="EMBL" id="FNON01000001">
    <property type="protein sequence ID" value="SDW76294.1"/>
    <property type="molecule type" value="Genomic_DNA"/>
</dbReference>
<sequence>MDVTDSRFDQHRPLALHSLVYLDEGEEVTVGREDVDSYAILPRDGAALVRRLAAGMTPAQAGTWYSTEYGEKVDIDDVLECLDELGFLRAAEEAAVVTKPLRWQRLGGAVFSPAAWLLYAVVFGWAIIATVLRPDLVPHPRNIFFTDYYTLIDVVLFAVAIPLVLIHEAFHALAGRRIGVRSTLTVGRRLYFIVLETSLDGLVAVPRRKRYLPILAGMFADLLGVAILTVAADLTRDNGALSFTGKLCLAIVFAALMRVVWQFFFYLRTDVYVLISTVLGCVDLHTTAKRALANRWHELRGRPDRLSDPDRWHPADRKAARWYSWLIVAGYTVSVSTVLFTGIPIAYQTFAGVFGHFSGDASVTHRLDSIVFLLLFLGEVAVFGWLIVRDRRDRRRERRFDHVIS</sequence>
<feature type="transmembrane region" description="Helical" evidence="1">
    <location>
        <begin position="322"/>
        <end position="347"/>
    </location>
</feature>
<keyword evidence="1" id="KW-0812">Transmembrane</keyword>
<name>A0A1H2W7R1_9PSEU</name>
<protein>
    <recommendedName>
        <fullName evidence="4">Peptide zinc metalloprotease protein</fullName>
    </recommendedName>
</protein>
<feature type="transmembrane region" description="Helical" evidence="1">
    <location>
        <begin position="109"/>
        <end position="128"/>
    </location>
</feature>
<gene>
    <name evidence="2" type="ORF">SAMN05421504_1011442</name>
</gene>
<reference evidence="2 3" key="1">
    <citation type="submission" date="2016-10" db="EMBL/GenBank/DDBJ databases">
        <authorList>
            <person name="de Groot N.N."/>
        </authorList>
    </citation>
    <scope>NUCLEOTIDE SEQUENCE [LARGE SCALE GENOMIC DNA]</scope>
    <source>
        <strain evidence="2 3">CPCC 202699</strain>
    </source>
</reference>
<feature type="transmembrane region" description="Helical" evidence="1">
    <location>
        <begin position="211"/>
        <end position="235"/>
    </location>
</feature>
<keyword evidence="3" id="KW-1185">Reference proteome</keyword>
<dbReference type="AlphaFoldDB" id="A0A1H2W7R1"/>
<organism evidence="2 3">
    <name type="scientific">Amycolatopsis xylanica</name>
    <dbReference type="NCBI Taxonomy" id="589385"/>
    <lineage>
        <taxon>Bacteria</taxon>
        <taxon>Bacillati</taxon>
        <taxon>Actinomycetota</taxon>
        <taxon>Actinomycetes</taxon>
        <taxon>Pseudonocardiales</taxon>
        <taxon>Pseudonocardiaceae</taxon>
        <taxon>Amycolatopsis</taxon>
    </lineage>
</organism>
<accession>A0A1H2W7R1</accession>
<keyword evidence="1" id="KW-1133">Transmembrane helix</keyword>
<evidence type="ECO:0000313" key="3">
    <source>
        <dbReference type="Proteomes" id="UP000199515"/>
    </source>
</evidence>
<evidence type="ECO:0000313" key="2">
    <source>
        <dbReference type="EMBL" id="SDW76294.1"/>
    </source>
</evidence>
<feature type="transmembrane region" description="Helical" evidence="1">
    <location>
        <begin position="148"/>
        <end position="166"/>
    </location>
</feature>
<feature type="transmembrane region" description="Helical" evidence="1">
    <location>
        <begin position="247"/>
        <end position="265"/>
    </location>
</feature>
<dbReference type="Proteomes" id="UP000199515">
    <property type="component" value="Unassembled WGS sequence"/>
</dbReference>
<proteinExistence type="predicted"/>
<evidence type="ECO:0008006" key="4">
    <source>
        <dbReference type="Google" id="ProtNLM"/>
    </source>
</evidence>
<evidence type="ECO:0000256" key="1">
    <source>
        <dbReference type="SAM" id="Phobius"/>
    </source>
</evidence>
<keyword evidence="1" id="KW-0472">Membrane</keyword>
<dbReference type="OrthoDB" id="4515621at2"/>